<protein>
    <submittedName>
        <fullName evidence="1">Uncharacterized protein</fullName>
    </submittedName>
</protein>
<name>A0ABS6AFS8_9RHOB</name>
<comment type="caution">
    <text evidence="1">The sequence shown here is derived from an EMBL/GenBank/DDBJ whole genome shotgun (WGS) entry which is preliminary data.</text>
</comment>
<reference evidence="1" key="1">
    <citation type="submission" date="2021-06" db="EMBL/GenBank/DDBJ databases">
        <title>Paracoccus bacterium XHP0099 sp. nov., isolated from the surface waters of the Yellow Sea.</title>
        <authorList>
            <person name="Xue H."/>
            <person name="Zhang D."/>
        </authorList>
    </citation>
    <scope>NUCLEOTIDE SEQUENCE</scope>
    <source>
        <strain evidence="1">XHP0099</strain>
    </source>
</reference>
<dbReference type="RefSeq" id="WP_216032136.1">
    <property type="nucleotide sequence ID" value="NZ_JAHKNG010000005.1"/>
</dbReference>
<evidence type="ECO:0000313" key="2">
    <source>
        <dbReference type="Proteomes" id="UP001166191"/>
    </source>
</evidence>
<dbReference type="EMBL" id="JAHKNG010000005">
    <property type="protein sequence ID" value="MBU3029443.1"/>
    <property type="molecule type" value="Genomic_DNA"/>
</dbReference>
<proteinExistence type="predicted"/>
<gene>
    <name evidence="1" type="ORF">KNW02_04815</name>
</gene>
<sequence>MAARPNSFDDWFRHEFGAGGAFTALIVLFAIDEQTARPLRSSHVHVIGDALDWSAMEALLDGGGSDWDAVLFSPRRDPRDGGVIGDTAARQDLAEHVEAIVADRSLLNQGHFFDRKGRRLRIDEVAAQ</sequence>
<evidence type="ECO:0000313" key="1">
    <source>
        <dbReference type="EMBL" id="MBU3029443.1"/>
    </source>
</evidence>
<accession>A0ABS6AFS8</accession>
<dbReference type="Proteomes" id="UP001166191">
    <property type="component" value="Unassembled WGS sequence"/>
</dbReference>
<organism evidence="1 2">
    <name type="scientific">Paracoccus marinaquae</name>
    <dbReference type="NCBI Taxonomy" id="2841926"/>
    <lineage>
        <taxon>Bacteria</taxon>
        <taxon>Pseudomonadati</taxon>
        <taxon>Pseudomonadota</taxon>
        <taxon>Alphaproteobacteria</taxon>
        <taxon>Rhodobacterales</taxon>
        <taxon>Paracoccaceae</taxon>
        <taxon>Paracoccus</taxon>
    </lineage>
</organism>
<keyword evidence="2" id="KW-1185">Reference proteome</keyword>